<gene>
    <name evidence="2" type="ORF">EV421DRAFT_1364913</name>
</gene>
<dbReference type="AlphaFoldDB" id="A0AA39J2C3"/>
<keyword evidence="1" id="KW-0472">Membrane</keyword>
<keyword evidence="1" id="KW-1133">Transmembrane helix</keyword>
<reference evidence="2" key="1">
    <citation type="submission" date="2023-06" db="EMBL/GenBank/DDBJ databases">
        <authorList>
            <consortium name="Lawrence Berkeley National Laboratory"/>
            <person name="Ahrendt S."/>
            <person name="Sahu N."/>
            <person name="Indic B."/>
            <person name="Wong-Bajracharya J."/>
            <person name="Merenyi Z."/>
            <person name="Ke H.-M."/>
            <person name="Monk M."/>
            <person name="Kocsube S."/>
            <person name="Drula E."/>
            <person name="Lipzen A."/>
            <person name="Balint B."/>
            <person name="Henrissat B."/>
            <person name="Andreopoulos B."/>
            <person name="Martin F.M."/>
            <person name="Harder C.B."/>
            <person name="Rigling D."/>
            <person name="Ford K.L."/>
            <person name="Foster G.D."/>
            <person name="Pangilinan J."/>
            <person name="Papanicolaou A."/>
            <person name="Barry K."/>
            <person name="LaButti K."/>
            <person name="Viragh M."/>
            <person name="Koriabine M."/>
            <person name="Yan M."/>
            <person name="Riley R."/>
            <person name="Champramary S."/>
            <person name="Plett K.L."/>
            <person name="Tsai I.J."/>
            <person name="Slot J."/>
            <person name="Sipos G."/>
            <person name="Plett J."/>
            <person name="Nagy L.G."/>
            <person name="Grigoriev I.V."/>
        </authorList>
    </citation>
    <scope>NUCLEOTIDE SEQUENCE</scope>
    <source>
        <strain evidence="2">FPL87.14</strain>
    </source>
</reference>
<protein>
    <submittedName>
        <fullName evidence="2">Uncharacterized protein</fullName>
    </submittedName>
</protein>
<name>A0AA39J2C3_9AGAR</name>
<dbReference type="Proteomes" id="UP001175226">
    <property type="component" value="Unassembled WGS sequence"/>
</dbReference>
<keyword evidence="1" id="KW-0812">Transmembrane</keyword>
<comment type="caution">
    <text evidence="2">The sequence shown here is derived from an EMBL/GenBank/DDBJ whole genome shotgun (WGS) entry which is preliminary data.</text>
</comment>
<organism evidence="2 3">
    <name type="scientific">Armillaria borealis</name>
    <dbReference type="NCBI Taxonomy" id="47425"/>
    <lineage>
        <taxon>Eukaryota</taxon>
        <taxon>Fungi</taxon>
        <taxon>Dikarya</taxon>
        <taxon>Basidiomycota</taxon>
        <taxon>Agaricomycotina</taxon>
        <taxon>Agaricomycetes</taxon>
        <taxon>Agaricomycetidae</taxon>
        <taxon>Agaricales</taxon>
        <taxon>Marasmiineae</taxon>
        <taxon>Physalacriaceae</taxon>
        <taxon>Armillaria</taxon>
    </lineage>
</organism>
<dbReference type="EMBL" id="JAUEPT010000075">
    <property type="protein sequence ID" value="KAK0434006.1"/>
    <property type="molecule type" value="Genomic_DNA"/>
</dbReference>
<evidence type="ECO:0000313" key="3">
    <source>
        <dbReference type="Proteomes" id="UP001175226"/>
    </source>
</evidence>
<sequence>MNTLATTITIHKDLGHWSKATLVWMVVFLLGWALTALPLLHKCFYSDIASNISWYCSHFHQHWDGMGACTQTVPKDLGQVVVSLEMAASTPSAGAVDPIQHSSNINKIAIPVYPRPDGYIKKHFDNKTTQKIAEIWDISPECVFYLFPVIDVKCICPIATCTSGLATFQGYTIKDHLARYHPNISKEESISCVRKSHKESQCGKRRKKTVQGRHYAQHFREMHLDVHFKCPFCGTTSTRINNLVTHFCKCVEVEKALTM</sequence>
<evidence type="ECO:0000256" key="1">
    <source>
        <dbReference type="SAM" id="Phobius"/>
    </source>
</evidence>
<feature type="transmembrane region" description="Helical" evidence="1">
    <location>
        <begin position="21"/>
        <end position="40"/>
    </location>
</feature>
<evidence type="ECO:0000313" key="2">
    <source>
        <dbReference type="EMBL" id="KAK0434006.1"/>
    </source>
</evidence>
<proteinExistence type="predicted"/>
<accession>A0AA39J2C3</accession>
<keyword evidence="3" id="KW-1185">Reference proteome</keyword>